<proteinExistence type="predicted"/>
<evidence type="ECO:0000256" key="1">
    <source>
        <dbReference type="ARBA" id="ARBA00022723"/>
    </source>
</evidence>
<evidence type="ECO:0000256" key="4">
    <source>
        <dbReference type="ARBA" id="ARBA00022833"/>
    </source>
</evidence>
<reference evidence="8" key="1">
    <citation type="submission" date="2021-03" db="EMBL/GenBank/DDBJ databases">
        <title>Chromosome level genome of the anhydrobiotic midge Polypedilum vanderplanki.</title>
        <authorList>
            <person name="Yoshida Y."/>
            <person name="Kikawada T."/>
            <person name="Gusev O."/>
        </authorList>
    </citation>
    <scope>NUCLEOTIDE SEQUENCE</scope>
    <source>
        <strain evidence="8">NIAS01</strain>
        <tissue evidence="8">Whole body or cell culture</tissue>
    </source>
</reference>
<organism evidence="8 9">
    <name type="scientific">Polypedilum vanderplanki</name>
    <name type="common">Sleeping chironomid midge</name>
    <dbReference type="NCBI Taxonomy" id="319348"/>
    <lineage>
        <taxon>Eukaryota</taxon>
        <taxon>Metazoa</taxon>
        <taxon>Ecdysozoa</taxon>
        <taxon>Arthropoda</taxon>
        <taxon>Hexapoda</taxon>
        <taxon>Insecta</taxon>
        <taxon>Pterygota</taxon>
        <taxon>Neoptera</taxon>
        <taxon>Endopterygota</taxon>
        <taxon>Diptera</taxon>
        <taxon>Nematocera</taxon>
        <taxon>Chironomoidea</taxon>
        <taxon>Chironomidae</taxon>
        <taxon>Chironominae</taxon>
        <taxon>Polypedilum</taxon>
        <taxon>Polypedilum</taxon>
    </lineage>
</organism>
<feature type="domain" description="C2H2-type" evidence="7">
    <location>
        <begin position="152"/>
        <end position="182"/>
    </location>
</feature>
<dbReference type="Pfam" id="PF00096">
    <property type="entry name" value="zf-C2H2"/>
    <property type="match status" value="1"/>
</dbReference>
<feature type="compositionally biased region" description="Acidic residues" evidence="6">
    <location>
        <begin position="205"/>
        <end position="221"/>
    </location>
</feature>
<dbReference type="GO" id="GO:0008270">
    <property type="term" value="F:zinc ion binding"/>
    <property type="evidence" value="ECO:0007669"/>
    <property type="project" value="UniProtKB-KW"/>
</dbReference>
<feature type="domain" description="C2H2-type" evidence="7">
    <location>
        <begin position="6"/>
        <end position="33"/>
    </location>
</feature>
<dbReference type="EMBL" id="JADBJN010000004">
    <property type="protein sequence ID" value="KAG5668958.1"/>
    <property type="molecule type" value="Genomic_DNA"/>
</dbReference>
<dbReference type="GO" id="GO:0005634">
    <property type="term" value="C:nucleus"/>
    <property type="evidence" value="ECO:0007669"/>
    <property type="project" value="TreeGrafter"/>
</dbReference>
<dbReference type="InterPro" id="IPR050688">
    <property type="entry name" value="Zinc_finger/UBP_domain"/>
</dbReference>
<dbReference type="SMART" id="SM00355">
    <property type="entry name" value="ZnF_C2H2"/>
    <property type="match status" value="5"/>
</dbReference>
<evidence type="ECO:0000256" key="5">
    <source>
        <dbReference type="PROSITE-ProRule" id="PRU00042"/>
    </source>
</evidence>
<keyword evidence="4" id="KW-0862">Zinc</keyword>
<dbReference type="Gene3D" id="3.30.160.60">
    <property type="entry name" value="Classic Zinc Finger"/>
    <property type="match status" value="2"/>
</dbReference>
<dbReference type="PROSITE" id="PS50157">
    <property type="entry name" value="ZINC_FINGER_C2H2_2"/>
    <property type="match status" value="3"/>
</dbReference>
<comment type="caution">
    <text evidence="8">The sequence shown here is derived from an EMBL/GenBank/DDBJ whole genome shotgun (WGS) entry which is preliminary data.</text>
</comment>
<evidence type="ECO:0000256" key="3">
    <source>
        <dbReference type="ARBA" id="ARBA00022771"/>
    </source>
</evidence>
<gene>
    <name evidence="8" type="ORF">PVAND_016864</name>
</gene>
<keyword evidence="1" id="KW-0479">Metal-binding</keyword>
<dbReference type="GO" id="GO:0010468">
    <property type="term" value="P:regulation of gene expression"/>
    <property type="evidence" value="ECO:0007669"/>
    <property type="project" value="TreeGrafter"/>
</dbReference>
<dbReference type="SUPFAM" id="SSF57667">
    <property type="entry name" value="beta-beta-alpha zinc fingers"/>
    <property type="match status" value="1"/>
</dbReference>
<dbReference type="Pfam" id="PF09237">
    <property type="entry name" value="GAGA"/>
    <property type="match status" value="1"/>
</dbReference>
<feature type="region of interest" description="Disordered" evidence="6">
    <location>
        <begin position="93"/>
        <end position="119"/>
    </location>
</feature>
<keyword evidence="2" id="KW-0677">Repeat</keyword>
<dbReference type="InterPro" id="IPR015318">
    <property type="entry name" value="Znf_GAGA-bd_fac"/>
</dbReference>
<evidence type="ECO:0000313" key="8">
    <source>
        <dbReference type="EMBL" id="KAG5668958.1"/>
    </source>
</evidence>
<protein>
    <recommendedName>
        <fullName evidence="7">C2H2-type domain-containing protein</fullName>
    </recommendedName>
</protein>
<evidence type="ECO:0000256" key="2">
    <source>
        <dbReference type="ARBA" id="ARBA00022737"/>
    </source>
</evidence>
<evidence type="ECO:0000259" key="7">
    <source>
        <dbReference type="PROSITE" id="PS50157"/>
    </source>
</evidence>
<dbReference type="OrthoDB" id="4737882at2759"/>
<dbReference type="InterPro" id="IPR013087">
    <property type="entry name" value="Znf_C2H2_type"/>
</dbReference>
<feature type="compositionally biased region" description="Polar residues" evidence="6">
    <location>
        <begin position="93"/>
        <end position="105"/>
    </location>
</feature>
<keyword evidence="9" id="KW-1185">Reference proteome</keyword>
<dbReference type="PANTHER" id="PTHR24403:SF67">
    <property type="entry name" value="FI01116P-RELATED"/>
    <property type="match status" value="1"/>
</dbReference>
<name>A0A9J6BHM9_POLVA</name>
<keyword evidence="3 5" id="KW-0863">Zinc-finger</keyword>
<feature type="domain" description="C2H2-type" evidence="7">
    <location>
        <begin position="34"/>
        <end position="58"/>
    </location>
</feature>
<dbReference type="InterPro" id="IPR036236">
    <property type="entry name" value="Znf_C2H2_sf"/>
</dbReference>
<feature type="region of interest" description="Disordered" evidence="6">
    <location>
        <begin position="294"/>
        <end position="315"/>
    </location>
</feature>
<evidence type="ECO:0000256" key="6">
    <source>
        <dbReference type="SAM" id="MobiDB-lite"/>
    </source>
</evidence>
<evidence type="ECO:0000313" key="9">
    <source>
        <dbReference type="Proteomes" id="UP001107558"/>
    </source>
</evidence>
<sequence length="315" mass="37220">MSSKVYPCQICGRVLKQLTHWKDHQATHSDIRNYKCTVCSSSFKTRGAMRFHYRKLHTLVQFYRAISLQESKQNFKQPTTKIVRKTTVQKITKTNKNQSVDSSVTKMPKDSETQKSSSNFNNKPIKCSICHFVIRHGRNFKKHMQRHKQSNRKCPVKNCGMKFTWVQALKLHMKEKHGQNQLKSEKIESPTLRVSARSKVMKYTEDEDENIDESWEDDETEHFEQDQSLLEEMPSDNQDTKLKISSCYSLTDNSEIKPKEEEKKSYRYECGECNIGYDDNDELWKHLFEKHLNKNVENKNKNDQPIGKTRSRRTR</sequence>
<dbReference type="Proteomes" id="UP001107558">
    <property type="component" value="Chromosome 4"/>
</dbReference>
<dbReference type="PROSITE" id="PS00028">
    <property type="entry name" value="ZINC_FINGER_C2H2_1"/>
    <property type="match status" value="4"/>
</dbReference>
<accession>A0A9J6BHM9</accession>
<dbReference type="AlphaFoldDB" id="A0A9J6BHM9"/>
<feature type="region of interest" description="Disordered" evidence="6">
    <location>
        <begin position="205"/>
        <end position="236"/>
    </location>
</feature>
<dbReference type="PANTHER" id="PTHR24403">
    <property type="entry name" value="ZINC FINGER PROTEIN"/>
    <property type="match status" value="1"/>
</dbReference>